<protein>
    <submittedName>
        <fullName evidence="3">Uncharacterized protein</fullName>
    </submittedName>
</protein>
<sequence>MSNTFVECRSGTHNSHEDGDDADTNSSGTLTYVVIAVTVGGIFIFACIVVFAMWTYKSKHRSVTAQNAPPDYATCAPMNTKFENKNVKFDNCGKSSADIFRTDYEHLRY</sequence>
<accession>A0ABY7FTY4</accession>
<keyword evidence="4" id="KW-1185">Reference proteome</keyword>
<evidence type="ECO:0000313" key="3">
    <source>
        <dbReference type="EMBL" id="WAR24186.1"/>
    </source>
</evidence>
<keyword evidence="2" id="KW-1133">Transmembrane helix</keyword>
<proteinExistence type="predicted"/>
<name>A0ABY7FTY4_MYAAR</name>
<gene>
    <name evidence="3" type="ORF">MAR_037855</name>
</gene>
<keyword evidence="2" id="KW-0812">Transmembrane</keyword>
<dbReference type="EMBL" id="CP111024">
    <property type="protein sequence ID" value="WAR24186.1"/>
    <property type="molecule type" value="Genomic_DNA"/>
</dbReference>
<organism evidence="3 4">
    <name type="scientific">Mya arenaria</name>
    <name type="common">Soft-shell clam</name>
    <dbReference type="NCBI Taxonomy" id="6604"/>
    <lineage>
        <taxon>Eukaryota</taxon>
        <taxon>Metazoa</taxon>
        <taxon>Spiralia</taxon>
        <taxon>Lophotrochozoa</taxon>
        <taxon>Mollusca</taxon>
        <taxon>Bivalvia</taxon>
        <taxon>Autobranchia</taxon>
        <taxon>Heteroconchia</taxon>
        <taxon>Euheterodonta</taxon>
        <taxon>Imparidentia</taxon>
        <taxon>Neoheterodontei</taxon>
        <taxon>Myida</taxon>
        <taxon>Myoidea</taxon>
        <taxon>Myidae</taxon>
        <taxon>Mya</taxon>
    </lineage>
</organism>
<keyword evidence="2" id="KW-0472">Membrane</keyword>
<dbReference type="Proteomes" id="UP001164746">
    <property type="component" value="Chromosome 13"/>
</dbReference>
<feature type="transmembrane region" description="Helical" evidence="2">
    <location>
        <begin position="30"/>
        <end position="54"/>
    </location>
</feature>
<evidence type="ECO:0000313" key="4">
    <source>
        <dbReference type="Proteomes" id="UP001164746"/>
    </source>
</evidence>
<feature type="region of interest" description="Disordered" evidence="1">
    <location>
        <begin position="1"/>
        <end position="23"/>
    </location>
</feature>
<evidence type="ECO:0000256" key="1">
    <source>
        <dbReference type="SAM" id="MobiDB-lite"/>
    </source>
</evidence>
<reference evidence="3" key="1">
    <citation type="submission" date="2022-11" db="EMBL/GenBank/DDBJ databases">
        <title>Centuries of genome instability and evolution in soft-shell clam transmissible cancer (bioRxiv).</title>
        <authorList>
            <person name="Hart S.F.M."/>
            <person name="Yonemitsu M.A."/>
            <person name="Giersch R.M."/>
            <person name="Beal B.F."/>
            <person name="Arriagada G."/>
            <person name="Davis B.W."/>
            <person name="Ostrander E.A."/>
            <person name="Goff S.P."/>
            <person name="Metzger M.J."/>
        </authorList>
    </citation>
    <scope>NUCLEOTIDE SEQUENCE</scope>
    <source>
        <strain evidence="3">MELC-2E11</strain>
        <tissue evidence="3">Siphon/mantle</tissue>
    </source>
</reference>
<evidence type="ECO:0000256" key="2">
    <source>
        <dbReference type="SAM" id="Phobius"/>
    </source>
</evidence>